<dbReference type="AlphaFoldDB" id="A0A0M8N4R3"/>
<feature type="region of interest" description="Disordered" evidence="4">
    <location>
        <begin position="115"/>
        <end position="214"/>
    </location>
</feature>
<gene>
    <name evidence="6" type="ORF">ESCO_005513</name>
</gene>
<evidence type="ECO:0000313" key="6">
    <source>
        <dbReference type="EMBL" id="KOS20594.1"/>
    </source>
</evidence>
<dbReference type="Pfam" id="PF10516">
    <property type="entry name" value="SHNi-TPR"/>
    <property type="match status" value="1"/>
</dbReference>
<evidence type="ECO:0000256" key="3">
    <source>
        <dbReference type="SAM" id="Coils"/>
    </source>
</evidence>
<evidence type="ECO:0000256" key="2">
    <source>
        <dbReference type="ARBA" id="ARBA00022803"/>
    </source>
</evidence>
<feature type="region of interest" description="Disordered" evidence="4">
    <location>
        <begin position="457"/>
        <end position="510"/>
    </location>
</feature>
<feature type="domain" description="Tetratricopeptide SHNi-TPR" evidence="5">
    <location>
        <begin position="270"/>
        <end position="307"/>
    </location>
</feature>
<dbReference type="GO" id="GO:0034080">
    <property type="term" value="P:CENP-A containing chromatin assembly"/>
    <property type="evidence" value="ECO:0007669"/>
    <property type="project" value="TreeGrafter"/>
</dbReference>
<keyword evidence="3" id="KW-0175">Coiled coil</keyword>
<keyword evidence="1" id="KW-0677">Repeat</keyword>
<evidence type="ECO:0000313" key="7">
    <source>
        <dbReference type="Proteomes" id="UP000053831"/>
    </source>
</evidence>
<dbReference type="GO" id="GO:0005654">
    <property type="term" value="C:nucleoplasm"/>
    <property type="evidence" value="ECO:0007669"/>
    <property type="project" value="TreeGrafter"/>
</dbReference>
<evidence type="ECO:0000256" key="4">
    <source>
        <dbReference type="SAM" id="MobiDB-lite"/>
    </source>
</evidence>
<dbReference type="InterPro" id="IPR019544">
    <property type="entry name" value="Tetratricopeptide_SHNi-TPR_dom"/>
</dbReference>
<feature type="compositionally biased region" description="Acidic residues" evidence="4">
    <location>
        <begin position="185"/>
        <end position="212"/>
    </location>
</feature>
<organism evidence="6 7">
    <name type="scientific">Escovopsis weberi</name>
    <dbReference type="NCBI Taxonomy" id="150374"/>
    <lineage>
        <taxon>Eukaryota</taxon>
        <taxon>Fungi</taxon>
        <taxon>Dikarya</taxon>
        <taxon>Ascomycota</taxon>
        <taxon>Pezizomycotina</taxon>
        <taxon>Sordariomycetes</taxon>
        <taxon>Hypocreomycetidae</taxon>
        <taxon>Hypocreales</taxon>
        <taxon>Hypocreaceae</taxon>
        <taxon>Escovopsis</taxon>
    </lineage>
</organism>
<evidence type="ECO:0000259" key="5">
    <source>
        <dbReference type="Pfam" id="PF10516"/>
    </source>
</evidence>
<dbReference type="InterPro" id="IPR011990">
    <property type="entry name" value="TPR-like_helical_dom_sf"/>
</dbReference>
<feature type="region of interest" description="Disordered" evidence="4">
    <location>
        <begin position="233"/>
        <end position="261"/>
    </location>
</feature>
<dbReference type="SUPFAM" id="SSF48452">
    <property type="entry name" value="TPR-like"/>
    <property type="match status" value="1"/>
</dbReference>
<dbReference type="PANTHER" id="PTHR15081">
    <property type="entry name" value="NUCLEAR AUTOANTIGENIC SPERM PROTEIN NASP -RELATED"/>
    <property type="match status" value="1"/>
</dbReference>
<evidence type="ECO:0000256" key="1">
    <source>
        <dbReference type="ARBA" id="ARBA00022737"/>
    </source>
</evidence>
<proteinExistence type="predicted"/>
<dbReference type="PANTHER" id="PTHR15081:SF1">
    <property type="entry name" value="NUCLEAR AUTOANTIGENIC SPERM PROTEIN"/>
    <property type="match status" value="1"/>
</dbReference>
<comment type="caution">
    <text evidence="6">The sequence shown here is derived from an EMBL/GenBank/DDBJ whole genome shotgun (WGS) entry which is preliminary data.</text>
</comment>
<dbReference type="GO" id="GO:0006335">
    <property type="term" value="P:DNA replication-dependent chromatin assembly"/>
    <property type="evidence" value="ECO:0007669"/>
    <property type="project" value="TreeGrafter"/>
</dbReference>
<feature type="region of interest" description="Disordered" evidence="4">
    <location>
        <begin position="410"/>
        <end position="432"/>
    </location>
</feature>
<name>A0A0M8N4R3_ESCWE</name>
<feature type="compositionally biased region" description="Basic and acidic residues" evidence="4">
    <location>
        <begin position="247"/>
        <end position="260"/>
    </location>
</feature>
<keyword evidence="7" id="KW-1185">Reference proteome</keyword>
<keyword evidence="2" id="KW-0802">TPR repeat</keyword>
<dbReference type="STRING" id="150374.A0A0M8N4R3"/>
<dbReference type="EMBL" id="LGSR01000017">
    <property type="protein sequence ID" value="KOS20594.1"/>
    <property type="molecule type" value="Genomic_DNA"/>
</dbReference>
<protein>
    <submittedName>
        <fullName evidence="6">NASP-related protein sim3</fullName>
    </submittedName>
</protein>
<feature type="compositionally biased region" description="Low complexity" evidence="4">
    <location>
        <begin position="150"/>
        <end position="163"/>
    </location>
</feature>
<feature type="compositionally biased region" description="Basic and acidic residues" evidence="4">
    <location>
        <begin position="496"/>
        <end position="510"/>
    </location>
</feature>
<dbReference type="GO" id="GO:0042393">
    <property type="term" value="F:histone binding"/>
    <property type="evidence" value="ECO:0007669"/>
    <property type="project" value="TreeGrafter"/>
</dbReference>
<feature type="coiled-coil region" evidence="3">
    <location>
        <begin position="351"/>
        <end position="408"/>
    </location>
</feature>
<dbReference type="OrthoDB" id="5587616at2759"/>
<sequence>MADPNAGEQQPVEDSSGLTLGEGEDTNQEVTNVEGTMVEDEGGATKDDIKSMRVTLADLSAKGTALYAHRKYEEATDVFSRASDLQAELNGETAPENAEILFHYGRSLFKVGQSKSDVLGGPAAAAESKSKSNGRAAGAKKTTEADAGKQKPAAAAAGGPSKAADTEGQNLPEGKKLLFQFTGDENFDDSDEDEEQEEEEQGEGEEEEDDDLATAFEILDLARVCYLKQLDGLQQETGGAKQEGEEDGGKGKEAVEDHSSAIRHIKERLAETHDCLAEISLENERYPNAIEDGRTSLNYKLDLYPEESDIIAEAHYKLSLALEFASVTISGDDGKNVKREELDQGLRNEAIKEMEAAIKSFRLKMKAAEAEVDSTAASGDNELAQKALAEMKEIVADMDQRLVDLRKDPISADDLQGGPEANPLGGLFGASLGGGSASEIAARIEEAAKGAVDLTNLVRKKKPKTADAEEGNTAGAANGKRKAQDDDDTAAAPQETESKKARVEDAPDEE</sequence>
<dbReference type="Gene3D" id="1.25.40.10">
    <property type="entry name" value="Tetratricopeptide repeat domain"/>
    <property type="match status" value="1"/>
</dbReference>
<accession>A0A0M8N4R3</accession>
<dbReference type="InterPro" id="IPR051730">
    <property type="entry name" value="NASP-like"/>
</dbReference>
<dbReference type="Proteomes" id="UP000053831">
    <property type="component" value="Unassembled WGS sequence"/>
</dbReference>
<reference evidence="6 7" key="1">
    <citation type="submission" date="2015-07" db="EMBL/GenBank/DDBJ databases">
        <title>The genome of the fungus Escovopsis weberi, a specialized disease agent of ant agriculture.</title>
        <authorList>
            <person name="de Man T.J."/>
            <person name="Stajich J.E."/>
            <person name="Kubicek C.P."/>
            <person name="Chenthamara K."/>
            <person name="Atanasova L."/>
            <person name="Druzhinina I.S."/>
            <person name="Birnbaum S."/>
            <person name="Barribeau S.M."/>
            <person name="Teiling C."/>
            <person name="Suen G."/>
            <person name="Currie C."/>
            <person name="Gerardo N.M."/>
        </authorList>
    </citation>
    <scope>NUCLEOTIDE SEQUENCE [LARGE SCALE GENOMIC DNA]</scope>
</reference>
<feature type="region of interest" description="Disordered" evidence="4">
    <location>
        <begin position="1"/>
        <end position="47"/>
    </location>
</feature>